<protein>
    <recommendedName>
        <fullName evidence="2">Mos1 transposase HTH domain-containing protein</fullName>
    </recommendedName>
</protein>
<dbReference type="Proteomes" id="UP000835052">
    <property type="component" value="Unassembled WGS sequence"/>
</dbReference>
<keyword evidence="4" id="KW-1185">Reference proteome</keyword>
<dbReference type="EMBL" id="CAJGYM010000034">
    <property type="protein sequence ID" value="CAD6193300.1"/>
    <property type="molecule type" value="Genomic_DNA"/>
</dbReference>
<dbReference type="AlphaFoldDB" id="A0A8S1HJ93"/>
<reference evidence="3" key="1">
    <citation type="submission" date="2020-10" db="EMBL/GenBank/DDBJ databases">
        <authorList>
            <person name="Kikuchi T."/>
        </authorList>
    </citation>
    <scope>NUCLEOTIDE SEQUENCE</scope>
    <source>
        <strain evidence="3">NKZ352</strain>
    </source>
</reference>
<evidence type="ECO:0000259" key="2">
    <source>
        <dbReference type="Pfam" id="PF17906"/>
    </source>
</evidence>
<feature type="compositionally biased region" description="Polar residues" evidence="1">
    <location>
        <begin position="158"/>
        <end position="169"/>
    </location>
</feature>
<dbReference type="InterPro" id="IPR052709">
    <property type="entry name" value="Transposase-MT_Hybrid"/>
</dbReference>
<feature type="region of interest" description="Disordered" evidence="1">
    <location>
        <begin position="151"/>
        <end position="170"/>
    </location>
</feature>
<dbReference type="OrthoDB" id="5847583at2759"/>
<feature type="compositionally biased region" description="Polar residues" evidence="1">
    <location>
        <begin position="206"/>
        <end position="218"/>
    </location>
</feature>
<dbReference type="InterPro" id="IPR041426">
    <property type="entry name" value="Mos1_HTH"/>
</dbReference>
<dbReference type="PANTHER" id="PTHR46060">
    <property type="entry name" value="MARINER MOS1 TRANSPOSASE-LIKE PROTEIN"/>
    <property type="match status" value="1"/>
</dbReference>
<comment type="caution">
    <text evidence="3">The sequence shown here is derived from an EMBL/GenBank/DDBJ whole genome shotgun (WGS) entry which is preliminary data.</text>
</comment>
<sequence length="667" mass="76094">MEPNYYQNDLMREISYLRREISIDRENARIRYDSLVTRVEILMTSHENLIKAIEMAKDELWANLANFGQAGEQRHPDVGNHQTSEQITPNDQTKAFNVIQPKPRRNVSFGAVTVMNNSPNNNMASQDYHYNEGTRRFHHPSTVYVDPTYTANRERSSASESTQPSNHNMTARAEDFPFSEGTRRFHHPSTVYVDPTYTANRERSSASEPTQHSNYNMTARTEDFPFSEGTRRFHHPSTVYVDPTYTANRERSSASEPTQHSNYNMTARTEDFPFSEKSHVDPIVVPPIQRPKLDENGSSSPMEKVAHNKDNFKKTSKDSTGTSVDKDLSALRAKILEALDPDFQRELQPPVKGTDTSLLPLGYIRRSRRVQLPEQAKMEQRRIRTFVYYELLLGNDTGTAIANICRACKENEVSQRTARRWFNRFESGDTSRPAPAEDHALLLVGRQELLYFELLPQSWTVTASIYSDQLEKLAAAIGEKRPRRASVHLQHDNARPHVGKETQQKLATLGWGTAAYPPYSSDLAPSDYHLFRPLKHRLAGRKFANYDNLKSDFADLFESQPPEFWAKGIGDLPNRCATVVNNCGFNNNTEEHVDDMKDDESDKESWCSARSRLSSSSELSEEWEGLPRSFSTNTTVEAQVEEVEDGMRRRRSPSTSSINSSDEVDFS</sequence>
<accession>A0A8S1HJ93</accession>
<dbReference type="PANTHER" id="PTHR46060:SF1">
    <property type="entry name" value="MARINER MOS1 TRANSPOSASE-LIKE PROTEIN"/>
    <property type="match status" value="1"/>
</dbReference>
<dbReference type="GO" id="GO:0003676">
    <property type="term" value="F:nucleic acid binding"/>
    <property type="evidence" value="ECO:0007669"/>
    <property type="project" value="InterPro"/>
</dbReference>
<name>A0A8S1HJ93_9PELO</name>
<feature type="region of interest" description="Disordered" evidence="1">
    <location>
        <begin position="614"/>
        <end position="667"/>
    </location>
</feature>
<dbReference type="InterPro" id="IPR036397">
    <property type="entry name" value="RNaseH_sf"/>
</dbReference>
<feature type="region of interest" description="Disordered" evidence="1">
    <location>
        <begin position="176"/>
        <end position="218"/>
    </location>
</feature>
<evidence type="ECO:0000313" key="3">
    <source>
        <dbReference type="EMBL" id="CAD6193300.1"/>
    </source>
</evidence>
<organism evidence="3 4">
    <name type="scientific">Caenorhabditis auriculariae</name>
    <dbReference type="NCBI Taxonomy" id="2777116"/>
    <lineage>
        <taxon>Eukaryota</taxon>
        <taxon>Metazoa</taxon>
        <taxon>Ecdysozoa</taxon>
        <taxon>Nematoda</taxon>
        <taxon>Chromadorea</taxon>
        <taxon>Rhabditida</taxon>
        <taxon>Rhabditina</taxon>
        <taxon>Rhabditomorpha</taxon>
        <taxon>Rhabditoidea</taxon>
        <taxon>Rhabditidae</taxon>
        <taxon>Peloderinae</taxon>
        <taxon>Caenorhabditis</taxon>
    </lineage>
</organism>
<gene>
    <name evidence="3" type="ORF">CAUJ_LOCUS9219</name>
</gene>
<dbReference type="Pfam" id="PF17906">
    <property type="entry name" value="HTH_48"/>
    <property type="match status" value="1"/>
</dbReference>
<evidence type="ECO:0000313" key="4">
    <source>
        <dbReference type="Proteomes" id="UP000835052"/>
    </source>
</evidence>
<proteinExistence type="predicted"/>
<feature type="domain" description="Mos1 transposase HTH" evidence="2">
    <location>
        <begin position="382"/>
        <end position="429"/>
    </location>
</feature>
<dbReference type="Gene3D" id="3.30.420.10">
    <property type="entry name" value="Ribonuclease H-like superfamily/Ribonuclease H"/>
    <property type="match status" value="1"/>
</dbReference>
<dbReference type="InterPro" id="IPR001888">
    <property type="entry name" value="Transposase_1"/>
</dbReference>
<dbReference type="Pfam" id="PF01359">
    <property type="entry name" value="Transposase_1"/>
    <property type="match status" value="1"/>
</dbReference>
<evidence type="ECO:0000256" key="1">
    <source>
        <dbReference type="SAM" id="MobiDB-lite"/>
    </source>
</evidence>